<evidence type="ECO:0000256" key="1">
    <source>
        <dbReference type="ARBA" id="ARBA00006499"/>
    </source>
</evidence>
<dbReference type="InterPro" id="IPR029058">
    <property type="entry name" value="AB_hydrolase_fold"/>
</dbReference>
<dbReference type="RefSeq" id="WP_127164681.1">
    <property type="nucleotide sequence ID" value="NZ_CP029822.1"/>
</dbReference>
<gene>
    <name evidence="4" type="ORF">DM558_15135</name>
</gene>
<accession>A0A3Q9JP47</accession>
<keyword evidence="5" id="KW-1185">Reference proteome</keyword>
<dbReference type="InterPro" id="IPR003140">
    <property type="entry name" value="PLipase/COase/thioEstase"/>
</dbReference>
<comment type="similarity">
    <text evidence="1">Belongs to the AB hydrolase superfamily. AB hydrolase 2 family.</text>
</comment>
<keyword evidence="2 4" id="KW-0378">Hydrolase</keyword>
<dbReference type="Proteomes" id="UP000273143">
    <property type="component" value="Chromosome"/>
</dbReference>
<dbReference type="KEGG" id="emo:DM558_15135"/>
<feature type="domain" description="Phospholipase/carboxylesterase/thioesterase" evidence="3">
    <location>
        <begin position="5"/>
        <end position="215"/>
    </location>
</feature>
<dbReference type="PANTHER" id="PTHR10655">
    <property type="entry name" value="LYSOPHOSPHOLIPASE-RELATED"/>
    <property type="match status" value="1"/>
</dbReference>
<reference evidence="5" key="1">
    <citation type="submission" date="2018-06" db="EMBL/GenBank/DDBJ databases">
        <title>Complete genome of Pseudomonas insecticola strain QZS01.</title>
        <authorList>
            <person name="Wang J."/>
            <person name="Su Q."/>
        </authorList>
    </citation>
    <scope>NUCLEOTIDE SEQUENCE [LARGE SCALE GENOMIC DNA]</scope>
    <source>
        <strain evidence="5">QZS01</strain>
    </source>
</reference>
<dbReference type="SUPFAM" id="SSF53474">
    <property type="entry name" value="alpha/beta-Hydrolases"/>
    <property type="match status" value="1"/>
</dbReference>
<protein>
    <submittedName>
        <fullName evidence="4">Alpha/beta hydrolase</fullName>
    </submittedName>
</protein>
<evidence type="ECO:0000259" key="3">
    <source>
        <dbReference type="Pfam" id="PF02230"/>
    </source>
</evidence>
<dbReference type="AlphaFoldDB" id="A0A3Q9JP47"/>
<proteinExistence type="inferred from homology"/>
<dbReference type="Gene3D" id="3.40.50.1820">
    <property type="entry name" value="alpha/beta hydrolase"/>
    <property type="match status" value="1"/>
</dbReference>
<evidence type="ECO:0000256" key="2">
    <source>
        <dbReference type="ARBA" id="ARBA00022801"/>
    </source>
</evidence>
<sequence>MLEPLIIEPQNQADSAVIWLHGLGSNKYDFQSVAEQLQQQILPNTRFILPQAPNQPVSLNMGMTMPSWYDIISLSSPREISVPQLQRSAESVIKLIDAQRKQGIALNRIILAGFSQGGAVVMHTAYIAYLENVGGVMALSTYAPTFNEDTVFVDGKLAIPSLHLHGTDDNVVDISLGKAAYTFLLDHGVNASWHTYSMMHEVCNKELSDIATWLQERLIKQQK</sequence>
<name>A0A3Q9JP47_9GAMM</name>
<dbReference type="Pfam" id="PF02230">
    <property type="entry name" value="Abhydrolase_2"/>
    <property type="match status" value="1"/>
</dbReference>
<dbReference type="InterPro" id="IPR050565">
    <property type="entry name" value="LYPA1-2/EST-like"/>
</dbReference>
<dbReference type="PANTHER" id="PTHR10655:SF17">
    <property type="entry name" value="LYSOPHOSPHOLIPASE-LIKE PROTEIN 1"/>
    <property type="match status" value="1"/>
</dbReference>
<evidence type="ECO:0000313" key="4">
    <source>
        <dbReference type="EMBL" id="AZS52023.1"/>
    </source>
</evidence>
<evidence type="ECO:0000313" key="5">
    <source>
        <dbReference type="Proteomes" id="UP000273143"/>
    </source>
</evidence>
<dbReference type="EMBL" id="CP029822">
    <property type="protein sequence ID" value="AZS52023.1"/>
    <property type="molecule type" value="Genomic_DNA"/>
</dbReference>
<organism evidence="4 5">
    <name type="scientific">Entomomonas moraniae</name>
    <dbReference type="NCBI Taxonomy" id="2213226"/>
    <lineage>
        <taxon>Bacteria</taxon>
        <taxon>Pseudomonadati</taxon>
        <taxon>Pseudomonadota</taxon>
        <taxon>Gammaproteobacteria</taxon>
        <taxon>Pseudomonadales</taxon>
        <taxon>Pseudomonadaceae</taxon>
        <taxon>Entomomonas</taxon>
    </lineage>
</organism>
<dbReference type="GO" id="GO:0016787">
    <property type="term" value="F:hydrolase activity"/>
    <property type="evidence" value="ECO:0007669"/>
    <property type="project" value="UniProtKB-KW"/>
</dbReference>